<gene>
    <name evidence="1" type="ORF">KIN20_036923</name>
</gene>
<reference evidence="1" key="1">
    <citation type="submission" date="2021-06" db="EMBL/GenBank/DDBJ databases">
        <title>Parelaphostrongylus tenuis whole genome reference sequence.</title>
        <authorList>
            <person name="Garwood T.J."/>
            <person name="Larsen P.A."/>
            <person name="Fountain-Jones N.M."/>
            <person name="Garbe J.R."/>
            <person name="Macchietto M.G."/>
            <person name="Kania S.A."/>
            <person name="Gerhold R.W."/>
            <person name="Richards J.E."/>
            <person name="Wolf T.M."/>
        </authorList>
    </citation>
    <scope>NUCLEOTIDE SEQUENCE</scope>
    <source>
        <strain evidence="1">MNPRO001-30</strain>
        <tissue evidence="1">Meninges</tissue>
    </source>
</reference>
<dbReference type="Proteomes" id="UP001196413">
    <property type="component" value="Unassembled WGS sequence"/>
</dbReference>
<evidence type="ECO:0000313" key="1">
    <source>
        <dbReference type="EMBL" id="KAJ1374271.1"/>
    </source>
</evidence>
<protein>
    <submittedName>
        <fullName evidence="1">Uncharacterized protein</fullName>
    </submittedName>
</protein>
<sequence>MTDVQLCGRLGRVDEIELIVDRRALRVPGTSTSTVREKNCIFDEIHQAFGVSYPMPYH</sequence>
<accession>A0AAD5WLL1</accession>
<dbReference type="AlphaFoldDB" id="A0AAD5WLL1"/>
<comment type="caution">
    <text evidence="1">The sequence shown here is derived from an EMBL/GenBank/DDBJ whole genome shotgun (WGS) entry which is preliminary data.</text>
</comment>
<proteinExistence type="predicted"/>
<evidence type="ECO:0000313" key="2">
    <source>
        <dbReference type="Proteomes" id="UP001196413"/>
    </source>
</evidence>
<dbReference type="EMBL" id="JAHQIW010007440">
    <property type="protein sequence ID" value="KAJ1374271.1"/>
    <property type="molecule type" value="Genomic_DNA"/>
</dbReference>
<name>A0AAD5WLL1_PARTN</name>
<organism evidence="1 2">
    <name type="scientific">Parelaphostrongylus tenuis</name>
    <name type="common">Meningeal worm</name>
    <dbReference type="NCBI Taxonomy" id="148309"/>
    <lineage>
        <taxon>Eukaryota</taxon>
        <taxon>Metazoa</taxon>
        <taxon>Ecdysozoa</taxon>
        <taxon>Nematoda</taxon>
        <taxon>Chromadorea</taxon>
        <taxon>Rhabditida</taxon>
        <taxon>Rhabditina</taxon>
        <taxon>Rhabditomorpha</taxon>
        <taxon>Strongyloidea</taxon>
        <taxon>Metastrongylidae</taxon>
        <taxon>Parelaphostrongylus</taxon>
    </lineage>
</organism>
<keyword evidence="2" id="KW-1185">Reference proteome</keyword>